<evidence type="ECO:0000256" key="7">
    <source>
        <dbReference type="SAM" id="MobiDB-lite"/>
    </source>
</evidence>
<feature type="region of interest" description="Disordered" evidence="7">
    <location>
        <begin position="195"/>
        <end position="243"/>
    </location>
</feature>
<keyword evidence="3 6" id="KW-0833">Ubl conjugation pathway</keyword>
<comment type="catalytic activity">
    <reaction evidence="1 6">
        <text>Thiol-dependent hydrolysis of ester, thioester, amide, peptide and isopeptide bonds formed by the C-terminal Gly of ubiquitin (a 76-residue protein attached to proteins as an intracellular targeting signal).</text>
        <dbReference type="EC" id="3.4.19.12"/>
    </reaction>
</comment>
<dbReference type="GO" id="GO:0006508">
    <property type="term" value="P:proteolysis"/>
    <property type="evidence" value="ECO:0007669"/>
    <property type="project" value="UniProtKB-KW"/>
</dbReference>
<evidence type="ECO:0000313" key="10">
    <source>
        <dbReference type="Proteomes" id="UP001412239"/>
    </source>
</evidence>
<dbReference type="PANTHER" id="PTHR24006">
    <property type="entry name" value="UBIQUITIN CARBOXYL-TERMINAL HYDROLASE"/>
    <property type="match status" value="1"/>
</dbReference>
<dbReference type="InterPro" id="IPR001394">
    <property type="entry name" value="Peptidase_C19_UCH"/>
</dbReference>
<dbReference type="InterPro" id="IPR028889">
    <property type="entry name" value="USP"/>
</dbReference>
<dbReference type="GO" id="GO:0005634">
    <property type="term" value="C:nucleus"/>
    <property type="evidence" value="ECO:0007669"/>
    <property type="project" value="TreeGrafter"/>
</dbReference>
<evidence type="ECO:0000256" key="4">
    <source>
        <dbReference type="ARBA" id="ARBA00022801"/>
    </source>
</evidence>
<keyword evidence="4 6" id="KW-0378">Hydrolase</keyword>
<dbReference type="SUPFAM" id="SSF54001">
    <property type="entry name" value="Cysteine proteinases"/>
    <property type="match status" value="1"/>
</dbReference>
<keyword evidence="10" id="KW-1185">Reference proteome</keyword>
<evidence type="ECO:0000259" key="8">
    <source>
        <dbReference type="PROSITE" id="PS50235"/>
    </source>
</evidence>
<comment type="similarity">
    <text evidence="6">Belongs to the peptidase C19 family.</text>
</comment>
<dbReference type="EC" id="3.4.19.12" evidence="6"/>
<evidence type="ECO:0000256" key="6">
    <source>
        <dbReference type="RuleBase" id="RU366025"/>
    </source>
</evidence>
<sequence>MNNYIAVPAVPGSTQLRGRRESAVAYVPPPAVPIGLAPQRPAMQVPSPPVVVTSYPTPPPIHHIPQAAPPPPPPPPPPPAPAQFSRPAYVELPWYSSPDEPFPARRRRRPLLRDAEILTKNVMNVTDIPADLQVQETPIVPRSQPEVSELLVPETTQPSSEMGSVNPPTPTSTAPPSASTTVVQKLVPALPLTPPAVPIIKSKAPKAPKPTEAKEAHIESPSSTPSSQTTTKTVPTPPAPVVPAVPKSWAELVKTAPGKDTEGARVAVIQPNGTSNGKAGSITQILNDFQVRPTGSFTVPFLEPRGLVNTGNMCFMNAVLQMLVFCGPFYYFLDCVGKEAAHSFKSETPLIDAMIMFMREFRATPMTVKQDLEALGEPFAPEFLYEVIRNTKSFAHMRRGHQQDAEEFLGFLLDGLHEEAVKMMMKSDGNGASSISGDSSMDDTDESGWMEVGHKQKTATTRTTEISESSITKIFGGKLRSVFQVPALKASVTLEPYTPLQLDIQAPEVRSVVDALKHLTKPEKIQGDFKSPKGPNVVAKKQVFIETLPPVLILHLKRFQYDNTGGTQKIWKKIGYPLELQIPPEAMSSAQRTGPSAKYRLIGVVYHHGKSASGGHYTVDVLRQDAKNWIRLDDTVIRRIRSEEVAVDVKDLGSHNTFDGEENDGWVNGWEEVTANGSGTANKGEGARYIGKDSKVAYILFYQKL</sequence>
<name>A0A292PYE1_9PEZI</name>
<accession>A0A292PYE1</accession>
<evidence type="ECO:0000256" key="5">
    <source>
        <dbReference type="ARBA" id="ARBA00022807"/>
    </source>
</evidence>
<feature type="domain" description="USP" evidence="8">
    <location>
        <begin position="305"/>
        <end position="705"/>
    </location>
</feature>
<evidence type="ECO:0000256" key="3">
    <source>
        <dbReference type="ARBA" id="ARBA00022786"/>
    </source>
</evidence>
<organism evidence="9 10">
    <name type="scientific">Tuber aestivum</name>
    <name type="common">summer truffle</name>
    <dbReference type="NCBI Taxonomy" id="59557"/>
    <lineage>
        <taxon>Eukaryota</taxon>
        <taxon>Fungi</taxon>
        <taxon>Dikarya</taxon>
        <taxon>Ascomycota</taxon>
        <taxon>Pezizomycotina</taxon>
        <taxon>Pezizomycetes</taxon>
        <taxon>Pezizales</taxon>
        <taxon>Tuberaceae</taxon>
        <taxon>Tuber</taxon>
    </lineage>
</organism>
<evidence type="ECO:0000256" key="1">
    <source>
        <dbReference type="ARBA" id="ARBA00000707"/>
    </source>
</evidence>
<dbReference type="EMBL" id="LN891019">
    <property type="protein sequence ID" value="CUS11503.1"/>
    <property type="molecule type" value="Genomic_DNA"/>
</dbReference>
<dbReference type="InterPro" id="IPR018200">
    <property type="entry name" value="USP_CS"/>
</dbReference>
<gene>
    <name evidence="9" type="ORF">GSTUAT00004376001</name>
</gene>
<dbReference type="PANTHER" id="PTHR24006:SF687">
    <property type="entry name" value="UBIQUITIN CARBOXYL-TERMINAL HYDROLASE 10"/>
    <property type="match status" value="1"/>
</dbReference>
<reference evidence="9" key="1">
    <citation type="submission" date="2015-10" db="EMBL/GenBank/DDBJ databases">
        <authorList>
            <person name="Regsiter A."/>
            <person name="william w."/>
        </authorList>
    </citation>
    <scope>NUCLEOTIDE SEQUENCE</scope>
    <source>
        <strain evidence="9">Montdore</strain>
    </source>
</reference>
<dbReference type="Pfam" id="PF00443">
    <property type="entry name" value="UCH"/>
    <property type="match status" value="1"/>
</dbReference>
<evidence type="ECO:0000313" key="9">
    <source>
        <dbReference type="EMBL" id="CUS11503.1"/>
    </source>
</evidence>
<dbReference type="GO" id="GO:0005829">
    <property type="term" value="C:cytosol"/>
    <property type="evidence" value="ECO:0007669"/>
    <property type="project" value="TreeGrafter"/>
</dbReference>
<feature type="compositionally biased region" description="Polar residues" evidence="7">
    <location>
        <begin position="154"/>
        <end position="163"/>
    </location>
</feature>
<evidence type="ECO:0000256" key="2">
    <source>
        <dbReference type="ARBA" id="ARBA00022670"/>
    </source>
</evidence>
<dbReference type="Gene3D" id="3.90.70.10">
    <property type="entry name" value="Cysteine proteinases"/>
    <property type="match status" value="1"/>
</dbReference>
<dbReference type="InterPro" id="IPR038765">
    <property type="entry name" value="Papain-like_cys_pep_sf"/>
</dbReference>
<dbReference type="PROSITE" id="PS50235">
    <property type="entry name" value="USP_3"/>
    <property type="match status" value="1"/>
</dbReference>
<dbReference type="GO" id="GO:0004843">
    <property type="term" value="F:cysteine-type deubiquitinase activity"/>
    <property type="evidence" value="ECO:0007669"/>
    <property type="project" value="UniProtKB-UniRule"/>
</dbReference>
<dbReference type="Proteomes" id="UP001412239">
    <property type="component" value="Unassembled WGS sequence"/>
</dbReference>
<feature type="compositionally biased region" description="Basic and acidic residues" evidence="7">
    <location>
        <begin position="209"/>
        <end position="218"/>
    </location>
</feature>
<dbReference type="InterPro" id="IPR050164">
    <property type="entry name" value="Peptidase_C19"/>
</dbReference>
<feature type="compositionally biased region" description="Pro residues" evidence="7">
    <location>
        <begin position="56"/>
        <end position="81"/>
    </location>
</feature>
<dbReference type="PROSITE" id="PS00972">
    <property type="entry name" value="USP_1"/>
    <property type="match status" value="1"/>
</dbReference>
<feature type="region of interest" description="Disordered" evidence="7">
    <location>
        <begin position="54"/>
        <end position="85"/>
    </location>
</feature>
<dbReference type="AlphaFoldDB" id="A0A292PYE1"/>
<keyword evidence="2 6" id="KW-0645">Protease</keyword>
<dbReference type="PROSITE" id="PS00973">
    <property type="entry name" value="USP_2"/>
    <property type="match status" value="1"/>
</dbReference>
<keyword evidence="5 6" id="KW-0788">Thiol protease</keyword>
<feature type="region of interest" description="Disordered" evidence="7">
    <location>
        <begin position="151"/>
        <end position="179"/>
    </location>
</feature>
<proteinExistence type="inferred from homology"/>
<protein>
    <recommendedName>
        <fullName evidence="6">Ubiquitin carboxyl-terminal hydrolase</fullName>
        <ecNumber evidence="6">3.4.19.12</ecNumber>
    </recommendedName>
</protein>
<feature type="compositionally biased region" description="Low complexity" evidence="7">
    <location>
        <begin position="220"/>
        <end position="234"/>
    </location>
</feature>
<dbReference type="GO" id="GO:0016579">
    <property type="term" value="P:protein deubiquitination"/>
    <property type="evidence" value="ECO:0007669"/>
    <property type="project" value="InterPro"/>
</dbReference>